<evidence type="ECO:0000313" key="2">
    <source>
        <dbReference type="EMBL" id="KAK0603540.1"/>
    </source>
</evidence>
<protein>
    <recommendedName>
        <fullName evidence="1">RNase H type-1 domain-containing protein</fullName>
    </recommendedName>
</protein>
<sequence length="141" mass="15025">MDKCGKKVSRGYPCWRVPSPGFYKINCSTTSEVGNNRVSIGVVIHDESGSVMAFCCQILDANFDSIVAEIMTIFKGILFSKDCGLAHCVLESNKAGAIARVPNNNLQNASYGSIISDTADLRSQSIGLSICAIPCSANRVA</sequence>
<comment type="caution">
    <text evidence="2">The sequence shown here is derived from an EMBL/GenBank/DDBJ whole genome shotgun (WGS) entry which is preliminary data.</text>
</comment>
<dbReference type="GO" id="GO:0004523">
    <property type="term" value="F:RNA-DNA hybrid ribonuclease activity"/>
    <property type="evidence" value="ECO:0007669"/>
    <property type="project" value="InterPro"/>
</dbReference>
<accession>A0AA39TDH9</accession>
<name>A0AA39TDH9_ACESA</name>
<evidence type="ECO:0000313" key="3">
    <source>
        <dbReference type="Proteomes" id="UP001168877"/>
    </source>
</evidence>
<dbReference type="AlphaFoldDB" id="A0AA39TDH9"/>
<reference evidence="2" key="2">
    <citation type="submission" date="2023-06" db="EMBL/GenBank/DDBJ databases">
        <authorList>
            <person name="Swenson N.G."/>
            <person name="Wegrzyn J.L."/>
            <person name="Mcevoy S.L."/>
        </authorList>
    </citation>
    <scope>NUCLEOTIDE SEQUENCE</scope>
    <source>
        <strain evidence="2">NS2018</strain>
        <tissue evidence="2">Leaf</tissue>
    </source>
</reference>
<dbReference type="PANTHER" id="PTHR47074:SF48">
    <property type="entry name" value="POLYNUCLEOTIDYL TRANSFERASE, RIBONUCLEASE H-LIKE SUPERFAMILY PROTEIN"/>
    <property type="match status" value="1"/>
</dbReference>
<reference evidence="2" key="1">
    <citation type="journal article" date="2022" name="Plant J.">
        <title>Strategies of tolerance reflected in two North American maple genomes.</title>
        <authorList>
            <person name="McEvoy S.L."/>
            <person name="Sezen U.U."/>
            <person name="Trouern-Trend A."/>
            <person name="McMahon S.M."/>
            <person name="Schaberg P.G."/>
            <person name="Yang J."/>
            <person name="Wegrzyn J.L."/>
            <person name="Swenson N.G."/>
        </authorList>
    </citation>
    <scope>NUCLEOTIDE SEQUENCE</scope>
    <source>
        <strain evidence="2">NS2018</strain>
    </source>
</reference>
<dbReference type="Pfam" id="PF13456">
    <property type="entry name" value="RVT_3"/>
    <property type="match status" value="1"/>
</dbReference>
<dbReference type="Proteomes" id="UP001168877">
    <property type="component" value="Unassembled WGS sequence"/>
</dbReference>
<dbReference type="EMBL" id="JAUESC010000002">
    <property type="protein sequence ID" value="KAK0603540.1"/>
    <property type="molecule type" value="Genomic_DNA"/>
</dbReference>
<evidence type="ECO:0000259" key="1">
    <source>
        <dbReference type="Pfam" id="PF13456"/>
    </source>
</evidence>
<dbReference type="InterPro" id="IPR002156">
    <property type="entry name" value="RNaseH_domain"/>
</dbReference>
<keyword evidence="3" id="KW-1185">Reference proteome</keyword>
<dbReference type="PANTHER" id="PTHR47074">
    <property type="entry name" value="BNAC02G40300D PROTEIN"/>
    <property type="match status" value="1"/>
</dbReference>
<organism evidence="2 3">
    <name type="scientific">Acer saccharum</name>
    <name type="common">Sugar maple</name>
    <dbReference type="NCBI Taxonomy" id="4024"/>
    <lineage>
        <taxon>Eukaryota</taxon>
        <taxon>Viridiplantae</taxon>
        <taxon>Streptophyta</taxon>
        <taxon>Embryophyta</taxon>
        <taxon>Tracheophyta</taxon>
        <taxon>Spermatophyta</taxon>
        <taxon>Magnoliopsida</taxon>
        <taxon>eudicotyledons</taxon>
        <taxon>Gunneridae</taxon>
        <taxon>Pentapetalae</taxon>
        <taxon>rosids</taxon>
        <taxon>malvids</taxon>
        <taxon>Sapindales</taxon>
        <taxon>Sapindaceae</taxon>
        <taxon>Hippocastanoideae</taxon>
        <taxon>Acereae</taxon>
        <taxon>Acer</taxon>
    </lineage>
</organism>
<proteinExistence type="predicted"/>
<gene>
    <name evidence="2" type="ORF">LWI29_006065</name>
</gene>
<dbReference type="GO" id="GO:0003676">
    <property type="term" value="F:nucleic acid binding"/>
    <property type="evidence" value="ECO:0007669"/>
    <property type="project" value="InterPro"/>
</dbReference>
<dbReference type="InterPro" id="IPR052929">
    <property type="entry name" value="RNase_H-like_EbsB-rel"/>
</dbReference>
<feature type="domain" description="RNase H type-1" evidence="1">
    <location>
        <begin position="30"/>
        <end position="141"/>
    </location>
</feature>